<dbReference type="InterPro" id="IPR047928">
    <property type="entry name" value="Perm_prefix_1"/>
</dbReference>
<evidence type="ECO:0000256" key="6">
    <source>
        <dbReference type="SAM" id="Phobius"/>
    </source>
</evidence>
<feature type="transmembrane region" description="Helical" evidence="6">
    <location>
        <begin position="409"/>
        <end position="431"/>
    </location>
</feature>
<evidence type="ECO:0000256" key="5">
    <source>
        <dbReference type="ARBA" id="ARBA00023136"/>
    </source>
</evidence>
<feature type="transmembrane region" description="Helical" evidence="6">
    <location>
        <begin position="221"/>
        <end position="240"/>
    </location>
</feature>
<evidence type="ECO:0000256" key="1">
    <source>
        <dbReference type="ARBA" id="ARBA00004141"/>
    </source>
</evidence>
<protein>
    <submittedName>
        <fullName evidence="7">Cell cycle protein</fullName>
    </submittedName>
</protein>
<dbReference type="PATRIC" id="fig|1330534.3.peg.3790"/>
<evidence type="ECO:0000256" key="4">
    <source>
        <dbReference type="ARBA" id="ARBA00022989"/>
    </source>
</evidence>
<dbReference type="InterPro" id="IPR001182">
    <property type="entry name" value="FtsW/RodA"/>
</dbReference>
<dbReference type="STRING" id="1330534.L323_19090"/>
<dbReference type="PANTHER" id="PTHR30474">
    <property type="entry name" value="CELL CYCLE PROTEIN"/>
    <property type="match status" value="1"/>
</dbReference>
<feature type="transmembrane region" description="Helical" evidence="6">
    <location>
        <begin position="376"/>
        <end position="397"/>
    </location>
</feature>
<dbReference type="PANTHER" id="PTHR30474:SF1">
    <property type="entry name" value="PEPTIDOGLYCAN GLYCOSYLTRANSFERASE MRDB"/>
    <property type="match status" value="1"/>
</dbReference>
<dbReference type="GO" id="GO:0008360">
    <property type="term" value="P:regulation of cell shape"/>
    <property type="evidence" value="ECO:0007669"/>
    <property type="project" value="UniProtKB-KW"/>
</dbReference>
<feature type="transmembrane region" description="Helical" evidence="6">
    <location>
        <begin position="163"/>
        <end position="186"/>
    </location>
</feature>
<comment type="subcellular location">
    <subcellularLocation>
        <location evidence="1">Membrane</location>
        <topology evidence="1">Multi-pass membrane protein</topology>
    </subcellularLocation>
</comment>
<keyword evidence="2 6" id="KW-0812">Transmembrane</keyword>
<dbReference type="GO" id="GO:0051301">
    <property type="term" value="P:cell division"/>
    <property type="evidence" value="ECO:0007669"/>
    <property type="project" value="InterPro"/>
</dbReference>
<dbReference type="Proteomes" id="UP000016860">
    <property type="component" value="Unassembled WGS sequence"/>
</dbReference>
<feature type="transmembrane region" description="Helical" evidence="6">
    <location>
        <begin position="252"/>
        <end position="271"/>
    </location>
</feature>
<evidence type="ECO:0000313" key="7">
    <source>
        <dbReference type="EMBL" id="EPR08151.1"/>
    </source>
</evidence>
<dbReference type="Pfam" id="PF01098">
    <property type="entry name" value="FTSW_RODA_SPOVE"/>
    <property type="match status" value="1"/>
</dbReference>
<feature type="transmembrane region" description="Helical" evidence="6">
    <location>
        <begin position="109"/>
        <end position="129"/>
    </location>
</feature>
<dbReference type="RefSeq" id="WP_020817176.1">
    <property type="nucleotide sequence ID" value="NZ_ATAY01000094.1"/>
</dbReference>
<dbReference type="NCBIfam" id="NF038403">
    <property type="entry name" value="perm_prefix_1"/>
    <property type="match status" value="1"/>
</dbReference>
<accession>U4QX37</accession>
<reference evidence="7 8" key="1">
    <citation type="journal article" date="2013" name="Genome Announc.">
        <title>Draft Genome Sequence of the Cellulolytic Bacterium Clostridium papyrosolvens C7 (ATCC 700395).</title>
        <authorList>
            <person name="Zepeda V."/>
            <person name="Dassa B."/>
            <person name="Borovok I."/>
            <person name="Lamed R."/>
            <person name="Bayer E.A."/>
            <person name="Cate J.H."/>
        </authorList>
    </citation>
    <scope>NUCLEOTIDE SEQUENCE [LARGE SCALE GENOMIC DNA]</scope>
    <source>
        <strain evidence="7 8">C7</strain>
    </source>
</reference>
<dbReference type="GO" id="GO:0032153">
    <property type="term" value="C:cell division site"/>
    <property type="evidence" value="ECO:0007669"/>
    <property type="project" value="TreeGrafter"/>
</dbReference>
<sequence>MNQCAADFINRVLGQVKYKKAHRIIQKELQSHIEELTELHISDDGMSEDEAVKKAVLKMGDPIAIGKQLHNTHKPKTEWSIVILLGAIVLFGLYIMFEYSQIATHPFYFKRQILFVAAGTILAVILYFVDFIRFEKYSLHVYYLVCLLLLAILVFGPDTYGRAAIVLGGFSVTPSFVAIPVLLISYSGLIRRWCDGTPGNLFKLVVNSLLPLIIISMEPSLIFACILGAGFAVMVTYGIFSKSFKGNRKKTLFILYGGLISFIIITLLYTFTYEPYRFERLTIFISPWKYAQSWGFTNVMLRKIQSSSQFIGMSKDMMGSNTKGLALPCADTNFVFTFVVGQFGWLFGAALLGLLGLIIVRLFMASNKVRNEYGKLLGVGICCVFSIQVLIHIISNLNLFPLTGISLPFISYGGQNCLLNMALIGMLLGIYRRKDISLKQEEKALHSLN</sequence>
<evidence type="ECO:0000313" key="8">
    <source>
        <dbReference type="Proteomes" id="UP000016860"/>
    </source>
</evidence>
<gene>
    <name evidence="7" type="ORF">L323_19090</name>
</gene>
<dbReference type="EMBL" id="ATAY01000094">
    <property type="protein sequence ID" value="EPR08151.1"/>
    <property type="molecule type" value="Genomic_DNA"/>
</dbReference>
<organism evidence="7 8">
    <name type="scientific">Ruminiclostridium papyrosolvens C7</name>
    <dbReference type="NCBI Taxonomy" id="1330534"/>
    <lineage>
        <taxon>Bacteria</taxon>
        <taxon>Bacillati</taxon>
        <taxon>Bacillota</taxon>
        <taxon>Clostridia</taxon>
        <taxon>Eubacteriales</taxon>
        <taxon>Oscillospiraceae</taxon>
        <taxon>Ruminiclostridium</taxon>
    </lineage>
</organism>
<comment type="caution">
    <text evidence="7">The sequence shown here is derived from an EMBL/GenBank/DDBJ whole genome shotgun (WGS) entry which is preliminary data.</text>
</comment>
<name>U4QX37_9FIRM</name>
<evidence type="ECO:0000256" key="2">
    <source>
        <dbReference type="ARBA" id="ARBA00022692"/>
    </source>
</evidence>
<dbReference type="GO" id="GO:0015648">
    <property type="term" value="F:lipid-linked peptidoglycan transporter activity"/>
    <property type="evidence" value="ECO:0007669"/>
    <property type="project" value="TreeGrafter"/>
</dbReference>
<keyword evidence="4 6" id="KW-1133">Transmembrane helix</keyword>
<feature type="transmembrane region" description="Helical" evidence="6">
    <location>
        <begin position="141"/>
        <end position="157"/>
    </location>
</feature>
<dbReference type="OrthoDB" id="9802195at2"/>
<dbReference type="GO" id="GO:0005886">
    <property type="term" value="C:plasma membrane"/>
    <property type="evidence" value="ECO:0007669"/>
    <property type="project" value="TreeGrafter"/>
</dbReference>
<feature type="transmembrane region" description="Helical" evidence="6">
    <location>
        <begin position="79"/>
        <end position="97"/>
    </location>
</feature>
<evidence type="ECO:0000256" key="3">
    <source>
        <dbReference type="ARBA" id="ARBA00022960"/>
    </source>
</evidence>
<keyword evidence="3" id="KW-0133">Cell shape</keyword>
<proteinExistence type="predicted"/>
<feature type="transmembrane region" description="Helical" evidence="6">
    <location>
        <begin position="343"/>
        <end position="364"/>
    </location>
</feature>
<dbReference type="AlphaFoldDB" id="U4QX37"/>
<keyword evidence="5 6" id="KW-0472">Membrane</keyword>
<feature type="transmembrane region" description="Helical" evidence="6">
    <location>
        <begin position="198"/>
        <end position="215"/>
    </location>
</feature>